<proteinExistence type="predicted"/>
<sequence length="92" mass="10108">MNKVYKNIIKSVEKNDQEPEQSIEIQFSESILLPMIPLPTTTSSKSLPLQLPSVVSASYAESTRITHVLSQPSSNKTQLSSTLSSVTDSRNT</sequence>
<dbReference type="AlphaFoldDB" id="A0A814NC93"/>
<reference evidence="2" key="1">
    <citation type="submission" date="2021-02" db="EMBL/GenBank/DDBJ databases">
        <authorList>
            <person name="Nowell W R."/>
        </authorList>
    </citation>
    <scope>NUCLEOTIDE SEQUENCE</scope>
</reference>
<evidence type="ECO:0000313" key="4">
    <source>
        <dbReference type="Proteomes" id="UP000663845"/>
    </source>
</evidence>
<dbReference type="Proteomes" id="UP000663844">
    <property type="component" value="Unassembled WGS sequence"/>
</dbReference>
<comment type="caution">
    <text evidence="2">The sequence shown here is derived from an EMBL/GenBank/DDBJ whole genome shotgun (WGS) entry which is preliminary data.</text>
</comment>
<dbReference type="EMBL" id="CAJOAZ010005656">
    <property type="protein sequence ID" value="CAF4108251.1"/>
    <property type="molecule type" value="Genomic_DNA"/>
</dbReference>
<protein>
    <submittedName>
        <fullName evidence="2">Uncharacterized protein</fullName>
    </submittedName>
</protein>
<accession>A0A814NC93</accession>
<evidence type="ECO:0000313" key="2">
    <source>
        <dbReference type="EMBL" id="CAF1090255.1"/>
    </source>
</evidence>
<dbReference type="Proteomes" id="UP000663845">
    <property type="component" value="Unassembled WGS sequence"/>
</dbReference>
<evidence type="ECO:0000256" key="1">
    <source>
        <dbReference type="SAM" id="MobiDB-lite"/>
    </source>
</evidence>
<feature type="region of interest" description="Disordered" evidence="1">
    <location>
        <begin position="69"/>
        <end position="92"/>
    </location>
</feature>
<gene>
    <name evidence="2" type="ORF">JYZ213_LOCUS20795</name>
    <name evidence="3" type="ORF">OXD698_LOCUS35800</name>
</gene>
<name>A0A814NC93_9BILA</name>
<organism evidence="2 4">
    <name type="scientific">Adineta steineri</name>
    <dbReference type="NCBI Taxonomy" id="433720"/>
    <lineage>
        <taxon>Eukaryota</taxon>
        <taxon>Metazoa</taxon>
        <taxon>Spiralia</taxon>
        <taxon>Gnathifera</taxon>
        <taxon>Rotifera</taxon>
        <taxon>Eurotatoria</taxon>
        <taxon>Bdelloidea</taxon>
        <taxon>Adinetida</taxon>
        <taxon>Adinetidae</taxon>
        <taxon>Adineta</taxon>
    </lineage>
</organism>
<dbReference type="EMBL" id="CAJNOG010000222">
    <property type="protein sequence ID" value="CAF1090255.1"/>
    <property type="molecule type" value="Genomic_DNA"/>
</dbReference>
<evidence type="ECO:0000313" key="3">
    <source>
        <dbReference type="EMBL" id="CAF4108251.1"/>
    </source>
</evidence>